<dbReference type="RefSeq" id="WP_194705813.1">
    <property type="nucleotide sequence ID" value="NZ_JADKPN010000002.1"/>
</dbReference>
<sequence length="137" mass="15170">MTHAHDFDFWLGEWDVFGPKGRQVGTSSITSMFAGQSGGMLHEHWHGAGGVEGRSINGYDEERGCWHQTWMDGTGGVLLLDGGLRDGAMVLEAPGQRITWTQLDDDPDGAEVRQVWESSEDGGATWTVAFDGRYRRR</sequence>
<dbReference type="Proteomes" id="UP000640489">
    <property type="component" value="Unassembled WGS sequence"/>
</dbReference>
<dbReference type="EMBL" id="JADKPN010000002">
    <property type="protein sequence ID" value="MBF4762599.1"/>
    <property type="molecule type" value="Genomic_DNA"/>
</dbReference>
<reference evidence="1" key="1">
    <citation type="submission" date="2020-11" db="EMBL/GenBank/DDBJ databases">
        <title>Nocardioides sp. nov., isolated from Soil of Cynanchum wilfordii Hemsley rhizosphere.</title>
        <authorList>
            <person name="Lee J.-S."/>
            <person name="Suh M.K."/>
            <person name="Kim J.-S."/>
        </authorList>
    </citation>
    <scope>NUCLEOTIDE SEQUENCE</scope>
    <source>
        <strain evidence="1">KCTC 19275</strain>
    </source>
</reference>
<evidence type="ECO:0000313" key="2">
    <source>
        <dbReference type="Proteomes" id="UP000640489"/>
    </source>
</evidence>
<proteinExistence type="predicted"/>
<protein>
    <recommendedName>
        <fullName evidence="3">DUF1579 domain-containing protein</fullName>
    </recommendedName>
</protein>
<gene>
    <name evidence="1" type="ORF">ISU07_05630</name>
</gene>
<name>A0A930YH40_9ACTN</name>
<keyword evidence="2" id="KW-1185">Reference proteome</keyword>
<evidence type="ECO:0000313" key="1">
    <source>
        <dbReference type="EMBL" id="MBF4762599.1"/>
    </source>
</evidence>
<comment type="caution">
    <text evidence="1">The sequence shown here is derived from an EMBL/GenBank/DDBJ whole genome shotgun (WGS) entry which is preliminary data.</text>
</comment>
<organism evidence="1 2">
    <name type="scientific">Nocardioides islandensis</name>
    <dbReference type="NCBI Taxonomy" id="433663"/>
    <lineage>
        <taxon>Bacteria</taxon>
        <taxon>Bacillati</taxon>
        <taxon>Actinomycetota</taxon>
        <taxon>Actinomycetes</taxon>
        <taxon>Propionibacteriales</taxon>
        <taxon>Nocardioidaceae</taxon>
        <taxon>Nocardioides</taxon>
    </lineage>
</organism>
<accession>A0A930YH40</accession>
<evidence type="ECO:0008006" key="3">
    <source>
        <dbReference type="Google" id="ProtNLM"/>
    </source>
</evidence>
<dbReference type="AlphaFoldDB" id="A0A930YH40"/>